<sequence length="106" mass="13069">MSRLTWHTKHEHYHTLNNEIGEWAKVNVGPNWDLETTYTFIWFDGEEHLFREDVREKVMKKMEGHPPIPENHRRLYNLYQNYNHNPVKTYFTYIDVPAEDCYQKER</sequence>
<reference evidence="1" key="1">
    <citation type="submission" date="2018-07" db="EMBL/GenBank/DDBJ databases">
        <authorList>
            <person name="Ashton P.M."/>
            <person name="Dallman T."/>
            <person name="Nair S."/>
            <person name="De Pinna E."/>
            <person name="Peters T."/>
            <person name="Grant K."/>
        </authorList>
    </citation>
    <scope>NUCLEOTIDE SEQUENCE</scope>
    <source>
        <strain evidence="1">142535</strain>
    </source>
</reference>
<protein>
    <submittedName>
        <fullName evidence="1">Uncharacterized protein</fullName>
    </submittedName>
</protein>
<dbReference type="AlphaFoldDB" id="A0A5U8XJZ8"/>
<comment type="caution">
    <text evidence="1">The sequence shown here is derived from an EMBL/GenBank/DDBJ whole genome shotgun (WGS) entry which is preliminary data.</text>
</comment>
<gene>
    <name evidence="1" type="ORF">DTU56_08925</name>
</gene>
<name>A0A5U8XJZ8_SALMU</name>
<accession>A0A5U8XJZ8</accession>
<evidence type="ECO:0000313" key="1">
    <source>
        <dbReference type="EMBL" id="EBS0563238.1"/>
    </source>
</evidence>
<organism evidence="1">
    <name type="scientific">Salmonella muenchen</name>
    <dbReference type="NCBI Taxonomy" id="596"/>
    <lineage>
        <taxon>Bacteria</taxon>
        <taxon>Pseudomonadati</taxon>
        <taxon>Pseudomonadota</taxon>
        <taxon>Gammaproteobacteria</taxon>
        <taxon>Enterobacterales</taxon>
        <taxon>Enterobacteriaceae</taxon>
        <taxon>Salmonella</taxon>
    </lineage>
</organism>
<proteinExistence type="predicted"/>
<dbReference type="EMBL" id="AAGUDP010000006">
    <property type="protein sequence ID" value="EBS0563238.1"/>
    <property type="molecule type" value="Genomic_DNA"/>
</dbReference>